<feature type="transmembrane region" description="Helical" evidence="1">
    <location>
        <begin position="30"/>
        <end position="53"/>
    </location>
</feature>
<gene>
    <name evidence="2" type="ORF">FK256_02105</name>
</gene>
<accession>A0A508AA09</accession>
<sequence length="198" mass="21949">MPQREERVAQHLGVLERDGTLVIPSSRTRLILKLIVFSVFTAISAAIILTAPAAPGNSAAPLVLLTMGLALSALFLLASVATYRQLTQRIRLVLTFQGLRLENANGNIIEQVEWRDVEGFRAIRSRAGTIAAIHYYLTDTGRERRREFLATDPIGRNQFLVLKVSWAGKSKSVALPSGFAVSNADLIELLEKARHRYR</sequence>
<evidence type="ECO:0000313" key="2">
    <source>
        <dbReference type="EMBL" id="TQD44688.1"/>
    </source>
</evidence>
<keyword evidence="1" id="KW-0472">Membrane</keyword>
<reference evidence="2 3" key="1">
    <citation type="submission" date="2019-06" db="EMBL/GenBank/DDBJ databases">
        <title>Draft genome sequence of Actinomyces johnsonii CCUG 34287T.</title>
        <authorList>
            <person name="Salva-Serra F."/>
            <person name="Cardew S."/>
            <person name="Moore E."/>
        </authorList>
    </citation>
    <scope>NUCLEOTIDE SEQUENCE [LARGE SCALE GENOMIC DNA]</scope>
    <source>
        <strain evidence="2 3">CCUG 34287</strain>
    </source>
</reference>
<dbReference type="InterPro" id="IPR048136">
    <property type="entry name" value="STM3941-like"/>
</dbReference>
<organism evidence="2 3">
    <name type="scientific">Actinomyces johnsonii</name>
    <dbReference type="NCBI Taxonomy" id="544581"/>
    <lineage>
        <taxon>Bacteria</taxon>
        <taxon>Bacillati</taxon>
        <taxon>Actinomycetota</taxon>
        <taxon>Actinomycetes</taxon>
        <taxon>Actinomycetales</taxon>
        <taxon>Actinomycetaceae</taxon>
        <taxon>Actinomyces</taxon>
    </lineage>
</organism>
<proteinExistence type="predicted"/>
<evidence type="ECO:0000313" key="3">
    <source>
        <dbReference type="Proteomes" id="UP000319010"/>
    </source>
</evidence>
<feature type="transmembrane region" description="Helical" evidence="1">
    <location>
        <begin position="59"/>
        <end position="83"/>
    </location>
</feature>
<dbReference type="AlphaFoldDB" id="A0A508AA09"/>
<dbReference type="Proteomes" id="UP000319010">
    <property type="component" value="Unassembled WGS sequence"/>
</dbReference>
<keyword evidence="1" id="KW-1133">Transmembrane helix</keyword>
<dbReference type="EMBL" id="VICB01000003">
    <property type="protein sequence ID" value="TQD44688.1"/>
    <property type="molecule type" value="Genomic_DNA"/>
</dbReference>
<evidence type="ECO:0000256" key="1">
    <source>
        <dbReference type="SAM" id="Phobius"/>
    </source>
</evidence>
<dbReference type="RefSeq" id="WP_009234207.1">
    <property type="nucleotide sequence ID" value="NZ_JASPFB010000001.1"/>
</dbReference>
<keyword evidence="1" id="KW-0812">Transmembrane</keyword>
<name>A0A508AA09_9ACTO</name>
<comment type="caution">
    <text evidence="2">The sequence shown here is derived from an EMBL/GenBank/DDBJ whole genome shotgun (WGS) entry which is preliminary data.</text>
</comment>
<protein>
    <submittedName>
        <fullName evidence="2">Uncharacterized protein</fullName>
    </submittedName>
</protein>
<dbReference type="NCBIfam" id="NF041635">
    <property type="entry name" value="STM3941_fam"/>
    <property type="match status" value="1"/>
</dbReference>